<dbReference type="SMART" id="SM00448">
    <property type="entry name" value="REC"/>
    <property type="match status" value="1"/>
</dbReference>
<evidence type="ECO:0000313" key="7">
    <source>
        <dbReference type="EMBL" id="MDT7043633.1"/>
    </source>
</evidence>
<protein>
    <recommendedName>
        <fullName evidence="2">histidine kinase</fullName>
        <ecNumber evidence="2">2.7.13.3</ecNumber>
    </recommendedName>
</protein>
<dbReference type="PRINTS" id="PR00344">
    <property type="entry name" value="BCTRLSENSOR"/>
</dbReference>
<sequence>MMTNTSLITQSPLEILLVEDDEDDYHIIKNILSQVEETTFHLDWVSDYDEATHRIQTHGYAIFLFDYRLGNHTGLDLVKYVRTIQCSTPCILLTGQDDHHVDVRAGESGAEDYLVKGELLASGLERSIRYALERHKAEKEREDLMDQLLETSRQLGRAEVAVNVLHNVGNVLNSINVSATQITTLLKNSYTNDIGRIASMIRAHQQDLGHFFTQDTKGQLIPSYLSELDKQVAKQHQTMLEEIQALTKNLDHLKHIVQAQQANTVGTNQKEPVILSELMEQALTINFGTLPQHQVSIVRDFADAPPIMSDKHQILQILVNLIRNAKHSMMAKPGISHCLSLTIDGTRTPNRVLLIVQDTGVGIKPQLLTKIFTQGFSTKQEGQGLGLHSSALAAQSLQGSLQAFSVGEGQGARFTLDLPYTPVEALIS</sequence>
<dbReference type="InterPro" id="IPR011006">
    <property type="entry name" value="CheY-like_superfamily"/>
</dbReference>
<dbReference type="CDD" id="cd00156">
    <property type="entry name" value="REC"/>
    <property type="match status" value="1"/>
</dbReference>
<dbReference type="PANTHER" id="PTHR43547">
    <property type="entry name" value="TWO-COMPONENT HISTIDINE KINASE"/>
    <property type="match status" value="1"/>
</dbReference>
<dbReference type="EMBL" id="JAQOUE010000001">
    <property type="protein sequence ID" value="MDT7043633.1"/>
    <property type="molecule type" value="Genomic_DNA"/>
</dbReference>
<name>A0ABU3KBF9_9BACT</name>
<evidence type="ECO:0000256" key="3">
    <source>
        <dbReference type="ARBA" id="ARBA00022553"/>
    </source>
</evidence>
<dbReference type="Proteomes" id="UP001250932">
    <property type="component" value="Unassembled WGS sequence"/>
</dbReference>
<dbReference type="Pfam" id="PF02518">
    <property type="entry name" value="HATPase_c"/>
    <property type="match status" value="1"/>
</dbReference>
<reference evidence="7 8" key="1">
    <citation type="journal article" date="2023" name="ISME J.">
        <title>Cultivation and genomic characterization of novel and ubiquitous marine nitrite-oxidizing bacteria from the Nitrospirales.</title>
        <authorList>
            <person name="Mueller A.J."/>
            <person name="Daebeler A."/>
            <person name="Herbold C.W."/>
            <person name="Kirkegaard R.H."/>
            <person name="Daims H."/>
        </authorList>
    </citation>
    <scope>NUCLEOTIDE SEQUENCE [LARGE SCALE GENOMIC DNA]</scope>
    <source>
        <strain evidence="7 8">EB</strain>
    </source>
</reference>
<evidence type="ECO:0000256" key="1">
    <source>
        <dbReference type="ARBA" id="ARBA00000085"/>
    </source>
</evidence>
<feature type="domain" description="Histidine kinase" evidence="5">
    <location>
        <begin position="207"/>
        <end position="422"/>
    </location>
</feature>
<dbReference type="SMART" id="SM00387">
    <property type="entry name" value="HATPase_c"/>
    <property type="match status" value="1"/>
</dbReference>
<gene>
    <name evidence="7" type="ORF">PPG34_14845</name>
</gene>
<keyword evidence="8" id="KW-1185">Reference proteome</keyword>
<keyword evidence="3 4" id="KW-0597">Phosphoprotein</keyword>
<feature type="domain" description="Response regulatory" evidence="6">
    <location>
        <begin position="14"/>
        <end position="131"/>
    </location>
</feature>
<comment type="catalytic activity">
    <reaction evidence="1">
        <text>ATP + protein L-histidine = ADP + protein N-phospho-L-histidine.</text>
        <dbReference type="EC" id="2.7.13.3"/>
    </reaction>
</comment>
<dbReference type="RefSeq" id="WP_313834199.1">
    <property type="nucleotide sequence ID" value="NZ_JAQOUE010000001.1"/>
</dbReference>
<evidence type="ECO:0000259" key="6">
    <source>
        <dbReference type="PROSITE" id="PS50110"/>
    </source>
</evidence>
<proteinExistence type="predicted"/>
<organism evidence="7 8">
    <name type="scientific">Candidatus Nitronereus thalassa</name>
    <dbReference type="NCBI Taxonomy" id="3020898"/>
    <lineage>
        <taxon>Bacteria</taxon>
        <taxon>Pseudomonadati</taxon>
        <taxon>Nitrospirota</taxon>
        <taxon>Nitrospiria</taxon>
        <taxon>Nitrospirales</taxon>
        <taxon>Nitrospiraceae</taxon>
        <taxon>Candidatus Nitronereus</taxon>
    </lineage>
</organism>
<dbReference type="SUPFAM" id="SSF52172">
    <property type="entry name" value="CheY-like"/>
    <property type="match status" value="1"/>
</dbReference>
<feature type="modified residue" description="4-aspartylphosphate" evidence="4">
    <location>
        <position position="66"/>
    </location>
</feature>
<evidence type="ECO:0000256" key="2">
    <source>
        <dbReference type="ARBA" id="ARBA00012438"/>
    </source>
</evidence>
<dbReference type="InterPro" id="IPR005467">
    <property type="entry name" value="His_kinase_dom"/>
</dbReference>
<dbReference type="Gene3D" id="3.30.565.10">
    <property type="entry name" value="Histidine kinase-like ATPase, C-terminal domain"/>
    <property type="match status" value="1"/>
</dbReference>
<evidence type="ECO:0000256" key="4">
    <source>
        <dbReference type="PROSITE-ProRule" id="PRU00169"/>
    </source>
</evidence>
<dbReference type="SUPFAM" id="SSF55874">
    <property type="entry name" value="ATPase domain of HSP90 chaperone/DNA topoisomerase II/histidine kinase"/>
    <property type="match status" value="1"/>
</dbReference>
<dbReference type="PROSITE" id="PS50109">
    <property type="entry name" value="HIS_KIN"/>
    <property type="match status" value="1"/>
</dbReference>
<dbReference type="Pfam" id="PF00072">
    <property type="entry name" value="Response_reg"/>
    <property type="match status" value="1"/>
</dbReference>
<evidence type="ECO:0000313" key="8">
    <source>
        <dbReference type="Proteomes" id="UP001250932"/>
    </source>
</evidence>
<dbReference type="InterPro" id="IPR001789">
    <property type="entry name" value="Sig_transdc_resp-reg_receiver"/>
</dbReference>
<dbReference type="Gene3D" id="3.40.50.2300">
    <property type="match status" value="1"/>
</dbReference>
<accession>A0ABU3KBF9</accession>
<comment type="caution">
    <text evidence="7">The sequence shown here is derived from an EMBL/GenBank/DDBJ whole genome shotgun (WGS) entry which is preliminary data.</text>
</comment>
<dbReference type="InterPro" id="IPR036890">
    <property type="entry name" value="HATPase_C_sf"/>
</dbReference>
<evidence type="ECO:0000259" key="5">
    <source>
        <dbReference type="PROSITE" id="PS50109"/>
    </source>
</evidence>
<dbReference type="InterPro" id="IPR004358">
    <property type="entry name" value="Sig_transdc_His_kin-like_C"/>
</dbReference>
<dbReference type="PANTHER" id="PTHR43547:SF2">
    <property type="entry name" value="HYBRID SIGNAL TRANSDUCTION HISTIDINE KINASE C"/>
    <property type="match status" value="1"/>
</dbReference>
<dbReference type="EC" id="2.7.13.3" evidence="2"/>
<dbReference type="PROSITE" id="PS50110">
    <property type="entry name" value="RESPONSE_REGULATORY"/>
    <property type="match status" value="1"/>
</dbReference>
<dbReference type="InterPro" id="IPR003594">
    <property type="entry name" value="HATPase_dom"/>
</dbReference>